<evidence type="ECO:0000256" key="1">
    <source>
        <dbReference type="SAM" id="MobiDB-lite"/>
    </source>
</evidence>
<comment type="caution">
    <text evidence="2">The sequence shown here is derived from an EMBL/GenBank/DDBJ whole genome shotgun (WGS) entry which is preliminary data.</text>
</comment>
<dbReference type="AlphaFoldDB" id="A0A926N702"/>
<name>A0A926N702_9BACL</name>
<dbReference type="EMBL" id="JACXAH010000036">
    <property type="protein sequence ID" value="MBD1373744.1"/>
    <property type="molecule type" value="Genomic_DNA"/>
</dbReference>
<feature type="region of interest" description="Disordered" evidence="1">
    <location>
        <begin position="1"/>
        <end position="28"/>
    </location>
</feature>
<proteinExistence type="predicted"/>
<gene>
    <name evidence="2" type="ORF">IC620_15465</name>
</gene>
<sequence>EEEEEEKQQQQQQLTEEPEEKPKSKMIDQKDVVVVKDQFEKNFGLKINARHAVKLINLSRENGKSIDDAIEEAQAYYKRSGQPRKNPYGAVQYAIETGWVICDSEPEPSRSSPAHIEVDDSFFDNLAGYGGDYS</sequence>
<feature type="non-terminal residue" evidence="2">
    <location>
        <position position="1"/>
    </location>
</feature>
<protein>
    <submittedName>
        <fullName evidence="2">Uncharacterized protein</fullName>
    </submittedName>
</protein>
<dbReference type="Proteomes" id="UP000661691">
    <property type="component" value="Unassembled WGS sequence"/>
</dbReference>
<keyword evidence="3" id="KW-1185">Reference proteome</keyword>
<organism evidence="2 3">
    <name type="scientific">Polycladospora coralii</name>
    <dbReference type="NCBI Taxonomy" id="2771432"/>
    <lineage>
        <taxon>Bacteria</taxon>
        <taxon>Bacillati</taxon>
        <taxon>Bacillota</taxon>
        <taxon>Bacilli</taxon>
        <taxon>Bacillales</taxon>
        <taxon>Thermoactinomycetaceae</taxon>
        <taxon>Polycladospora</taxon>
    </lineage>
</organism>
<evidence type="ECO:0000313" key="2">
    <source>
        <dbReference type="EMBL" id="MBD1373744.1"/>
    </source>
</evidence>
<accession>A0A926N702</accession>
<evidence type="ECO:0000313" key="3">
    <source>
        <dbReference type="Proteomes" id="UP000661691"/>
    </source>
</evidence>
<dbReference type="RefSeq" id="WP_191142740.1">
    <property type="nucleotide sequence ID" value="NZ_JACXAH010000036.1"/>
</dbReference>
<reference evidence="2" key="1">
    <citation type="submission" date="2020-09" db="EMBL/GenBank/DDBJ databases">
        <title>A novel bacterium of genus Hazenella, isolated from South China Sea.</title>
        <authorList>
            <person name="Huang H."/>
            <person name="Mo K."/>
            <person name="Hu Y."/>
        </authorList>
    </citation>
    <scope>NUCLEOTIDE SEQUENCE</scope>
    <source>
        <strain evidence="2">IB182357</strain>
    </source>
</reference>